<gene>
    <name evidence="2" type="ORF">UCDDS831_g02946</name>
</gene>
<feature type="domain" description="NmrA-like" evidence="1">
    <location>
        <begin position="11"/>
        <end position="246"/>
    </location>
</feature>
<dbReference type="EMBL" id="LAQI01000066">
    <property type="protein sequence ID" value="KKY23526.1"/>
    <property type="molecule type" value="Genomic_DNA"/>
</dbReference>
<dbReference type="PANTHER" id="PTHR47129:SF1">
    <property type="entry name" value="NMRA-LIKE DOMAIN-CONTAINING PROTEIN"/>
    <property type="match status" value="1"/>
</dbReference>
<dbReference type="Gene3D" id="3.40.50.720">
    <property type="entry name" value="NAD(P)-binding Rossmann-like Domain"/>
    <property type="match status" value="1"/>
</dbReference>
<dbReference type="InterPro" id="IPR036291">
    <property type="entry name" value="NAD(P)-bd_dom_sf"/>
</dbReference>
<reference evidence="2 3" key="2">
    <citation type="submission" date="2015-05" db="EMBL/GenBank/DDBJ databases">
        <title>Distinctive expansion of gene families associated with plant cell wall degradation and secondary metabolism in the genomes of grapevine trunk pathogens.</title>
        <authorList>
            <person name="Lawrence D.P."/>
            <person name="Travadon R."/>
            <person name="Rolshausen P.E."/>
            <person name="Baumgartner K."/>
        </authorList>
    </citation>
    <scope>NUCLEOTIDE SEQUENCE [LARGE SCALE GENOMIC DNA]</scope>
    <source>
        <strain evidence="2">DS831</strain>
    </source>
</reference>
<organism evidence="2 3">
    <name type="scientific">Diplodia seriata</name>
    <dbReference type="NCBI Taxonomy" id="420778"/>
    <lineage>
        <taxon>Eukaryota</taxon>
        <taxon>Fungi</taxon>
        <taxon>Dikarya</taxon>
        <taxon>Ascomycota</taxon>
        <taxon>Pezizomycotina</taxon>
        <taxon>Dothideomycetes</taxon>
        <taxon>Dothideomycetes incertae sedis</taxon>
        <taxon>Botryosphaeriales</taxon>
        <taxon>Botryosphaeriaceae</taxon>
        <taxon>Diplodia</taxon>
    </lineage>
</organism>
<dbReference type="InterPro" id="IPR052718">
    <property type="entry name" value="NmrA-type_oxidoreductase"/>
</dbReference>
<dbReference type="Proteomes" id="UP000034182">
    <property type="component" value="Unassembled WGS sequence"/>
</dbReference>
<dbReference type="InterPro" id="IPR008030">
    <property type="entry name" value="NmrA-like"/>
</dbReference>
<accession>A0A0G2EN15</accession>
<evidence type="ECO:0000259" key="1">
    <source>
        <dbReference type="Pfam" id="PF05368"/>
    </source>
</evidence>
<comment type="caution">
    <text evidence="2">The sequence shown here is derived from an EMBL/GenBank/DDBJ whole genome shotgun (WGS) entry which is preliminary data.</text>
</comment>
<dbReference type="Pfam" id="PF05368">
    <property type="entry name" value="NmrA"/>
    <property type="match status" value="1"/>
</dbReference>
<protein>
    <recommendedName>
        <fullName evidence="1">NmrA-like domain-containing protein</fullName>
    </recommendedName>
</protein>
<evidence type="ECO:0000313" key="3">
    <source>
        <dbReference type="Proteomes" id="UP000034182"/>
    </source>
</evidence>
<dbReference type="AlphaFoldDB" id="A0A0G2EN15"/>
<sequence length="337" mass="37484">MATSKPPVEYLITGATGGLGTAILSTLLKNGVPTSAIAVGSTREHLGGTYEARGLQFRHTDFESITSLMRAFQGVKKLFFVSTNTFDNEKRKQQHRNVVTAAEQAGVGRVYYSSLGIGGVDGQPREVDLMAAHLETEKMLRQSQLVWTNIREAVYADAFPVFLNWYPKDPQQVLYLPCDGEVAFALREELGEATAKLMMRGDFEKQNVLLTGPRAVKLSTIASVINQASSRAVRIEYVSDEEYIKRNAQKDIGRKNEDFFGSWVSLLHSFEAGKAATVSPLMGQLLDRPPRDGEQAVRLLLQRERDYTWHQNYIKKGEKGASKGSITEFMKMGCCFA</sequence>
<dbReference type="PANTHER" id="PTHR47129">
    <property type="entry name" value="QUINONE OXIDOREDUCTASE 2"/>
    <property type="match status" value="1"/>
</dbReference>
<dbReference type="Gene3D" id="3.90.25.10">
    <property type="entry name" value="UDP-galactose 4-epimerase, domain 1"/>
    <property type="match status" value="1"/>
</dbReference>
<dbReference type="SUPFAM" id="SSF51735">
    <property type="entry name" value="NAD(P)-binding Rossmann-fold domains"/>
    <property type="match status" value="1"/>
</dbReference>
<reference evidence="2 3" key="1">
    <citation type="submission" date="2015-03" db="EMBL/GenBank/DDBJ databases">
        <authorList>
            <person name="Morales-Cruz A."/>
            <person name="Amrine K.C."/>
            <person name="Cantu D."/>
        </authorList>
    </citation>
    <scope>NUCLEOTIDE SEQUENCE [LARGE SCALE GENOMIC DNA]</scope>
    <source>
        <strain evidence="2">DS831</strain>
    </source>
</reference>
<name>A0A0G2EN15_9PEZI</name>
<evidence type="ECO:0000313" key="2">
    <source>
        <dbReference type="EMBL" id="KKY23526.1"/>
    </source>
</evidence>
<proteinExistence type="predicted"/>